<sequence>MSLPESTVTLELTNKAYLIGNGFSEIAITHKPANISYGDAQNIIRCSRAHRDLGSRHEADKILQKEAKEIMLDKNTTIGEKIAACVVVNFDISTNPGTHWVCYFKENNNIYYFDSFGGNIPNNLIVISTTERFIAMMIEFRILIQLFVDIYKPAIRRQPGVAGWKDSSRQGAWRSRAYLAVADERVRTPDPFFRHLGRLPSLQGRGVERNGGVRRGDCRGGVRGGARASVSPRGRPAFASLMLNRLVEAIFANPQGTHGHLELWRPIVRDYRLNNAENENNTTFKKWASLTKNSRSLKGTEQQNFLVCCKKLPMAYRDSWGGGRNVLKRMSPHFLLQFSGIRLRMGTPMYKGLLNTTELLDSSIRTTFSLIICLAWNEGRPISSAAP</sequence>
<evidence type="ECO:0008006" key="3">
    <source>
        <dbReference type="Google" id="ProtNLM"/>
    </source>
</evidence>
<dbReference type="EMBL" id="JARBHB010000003">
    <property type="protein sequence ID" value="KAJ8891035.1"/>
    <property type="molecule type" value="Genomic_DNA"/>
</dbReference>
<evidence type="ECO:0000313" key="2">
    <source>
        <dbReference type="Proteomes" id="UP001159363"/>
    </source>
</evidence>
<name>A0ABQ9I318_9NEOP</name>
<protein>
    <recommendedName>
        <fullName evidence="3">Ubiquitin-like protease family profile domain-containing protein</fullName>
    </recommendedName>
</protein>
<dbReference type="Gene3D" id="3.40.395.10">
    <property type="entry name" value="Adenoviral Proteinase, Chain A"/>
    <property type="match status" value="1"/>
</dbReference>
<gene>
    <name evidence="1" type="ORF">PR048_010544</name>
</gene>
<comment type="caution">
    <text evidence="1">The sequence shown here is derived from an EMBL/GenBank/DDBJ whole genome shotgun (WGS) entry which is preliminary data.</text>
</comment>
<proteinExistence type="predicted"/>
<keyword evidence="2" id="KW-1185">Reference proteome</keyword>
<accession>A0ABQ9I318</accession>
<evidence type="ECO:0000313" key="1">
    <source>
        <dbReference type="EMBL" id="KAJ8891035.1"/>
    </source>
</evidence>
<dbReference type="Proteomes" id="UP001159363">
    <property type="component" value="Chromosome 3"/>
</dbReference>
<organism evidence="1 2">
    <name type="scientific">Dryococelus australis</name>
    <dbReference type="NCBI Taxonomy" id="614101"/>
    <lineage>
        <taxon>Eukaryota</taxon>
        <taxon>Metazoa</taxon>
        <taxon>Ecdysozoa</taxon>
        <taxon>Arthropoda</taxon>
        <taxon>Hexapoda</taxon>
        <taxon>Insecta</taxon>
        <taxon>Pterygota</taxon>
        <taxon>Neoptera</taxon>
        <taxon>Polyneoptera</taxon>
        <taxon>Phasmatodea</taxon>
        <taxon>Verophasmatodea</taxon>
        <taxon>Anareolatae</taxon>
        <taxon>Phasmatidae</taxon>
        <taxon>Eurycanthinae</taxon>
        <taxon>Dryococelus</taxon>
    </lineage>
</organism>
<reference evidence="1 2" key="1">
    <citation type="submission" date="2023-02" db="EMBL/GenBank/DDBJ databases">
        <title>LHISI_Scaffold_Assembly.</title>
        <authorList>
            <person name="Stuart O.P."/>
            <person name="Cleave R."/>
            <person name="Magrath M.J.L."/>
            <person name="Mikheyev A.S."/>
        </authorList>
    </citation>
    <scope>NUCLEOTIDE SEQUENCE [LARGE SCALE GENOMIC DNA]</scope>
    <source>
        <strain evidence="1">Daus_M_001</strain>
        <tissue evidence="1">Leg muscle</tissue>
    </source>
</reference>